<dbReference type="Proteomes" id="UP000199297">
    <property type="component" value="Unassembled WGS sequence"/>
</dbReference>
<dbReference type="Pfam" id="PF13474">
    <property type="entry name" value="SnoaL_3"/>
    <property type="match status" value="1"/>
</dbReference>
<name>A0A1H7NCA5_9GAMM</name>
<dbReference type="InterPro" id="IPR032710">
    <property type="entry name" value="NTF2-like_dom_sf"/>
</dbReference>
<evidence type="ECO:0000256" key="1">
    <source>
        <dbReference type="SAM" id="SignalP"/>
    </source>
</evidence>
<accession>A0A1H7NCA5</accession>
<reference evidence="4" key="1">
    <citation type="submission" date="2016-10" db="EMBL/GenBank/DDBJ databases">
        <authorList>
            <person name="Varghese N."/>
            <person name="Submissions S."/>
        </authorList>
    </citation>
    <scope>NUCLEOTIDE SEQUENCE [LARGE SCALE GENOMIC DNA]</scope>
    <source>
        <strain evidence="4">CGMCC 1.9127</strain>
    </source>
</reference>
<feature type="domain" description="SnoaL-like" evidence="2">
    <location>
        <begin position="45"/>
        <end position="157"/>
    </location>
</feature>
<dbReference type="SUPFAM" id="SSF54427">
    <property type="entry name" value="NTF2-like"/>
    <property type="match status" value="1"/>
</dbReference>
<feature type="signal peptide" evidence="1">
    <location>
        <begin position="1"/>
        <end position="24"/>
    </location>
</feature>
<feature type="chain" id="PRO_5011434293" evidence="1">
    <location>
        <begin position="25"/>
        <end position="158"/>
    </location>
</feature>
<dbReference type="RefSeq" id="WP_085284863.1">
    <property type="nucleotide sequence ID" value="NZ_FOBI01000007.1"/>
</dbReference>
<dbReference type="Gene3D" id="3.10.450.50">
    <property type="match status" value="1"/>
</dbReference>
<gene>
    <name evidence="3" type="ORF">SAMN05216262_107101</name>
</gene>
<organism evidence="3 4">
    <name type="scientific">Colwellia chukchiensis</name>
    <dbReference type="NCBI Taxonomy" id="641665"/>
    <lineage>
        <taxon>Bacteria</taxon>
        <taxon>Pseudomonadati</taxon>
        <taxon>Pseudomonadota</taxon>
        <taxon>Gammaproteobacteria</taxon>
        <taxon>Alteromonadales</taxon>
        <taxon>Colwelliaceae</taxon>
        <taxon>Colwellia</taxon>
    </lineage>
</organism>
<dbReference type="EMBL" id="FOBI01000007">
    <property type="protein sequence ID" value="SEL21246.1"/>
    <property type="molecule type" value="Genomic_DNA"/>
</dbReference>
<dbReference type="AlphaFoldDB" id="A0A1H7NCA5"/>
<sequence length="158" mass="17724">MVKKLSIMLLTCLLSALTVNLSFAREQEQTAKPVFVGVNSAPGKVVKQFHQALHNVDQVNVRRLLADEVIIFEAGAVERSAKEYAQQHMLADMKFLSATESKLLEQTVKITGNSALAMSRVHIKGKYRGKAIDYQSLETLVLEKISGQWKIVHIHWSH</sequence>
<keyword evidence="4" id="KW-1185">Reference proteome</keyword>
<proteinExistence type="predicted"/>
<evidence type="ECO:0000313" key="3">
    <source>
        <dbReference type="EMBL" id="SEL21246.1"/>
    </source>
</evidence>
<evidence type="ECO:0000313" key="4">
    <source>
        <dbReference type="Proteomes" id="UP000199297"/>
    </source>
</evidence>
<dbReference type="STRING" id="641665.GCA_002104455_03362"/>
<evidence type="ECO:0000259" key="2">
    <source>
        <dbReference type="Pfam" id="PF13474"/>
    </source>
</evidence>
<dbReference type="OrthoDB" id="6196903at2"/>
<dbReference type="InterPro" id="IPR037401">
    <property type="entry name" value="SnoaL-like"/>
</dbReference>
<keyword evidence="1" id="KW-0732">Signal</keyword>
<protein>
    <submittedName>
        <fullName evidence="3">SnoaL-like domain-containing protein</fullName>
    </submittedName>
</protein>